<evidence type="ECO:0000313" key="14">
    <source>
        <dbReference type="EMBL" id="PZF93023.1"/>
    </source>
</evidence>
<sequence length="197" mass="20953">MTGATESTPLPVVARVPVLNAANALTGLRLVLVPFFAAFVVVSGMTHAGWQIVASLIFAVASLTDFVDGWIARRFGLVTAFGKVADPIADKALTGAALLLLSVYDRLPWWVTAVILARELGITALRFWVIRRGVIAASRGGKVKTGLQILAIAWYLWPMPAALAGIGPWIMAAAVAVTVLTGFDYLAQAARLRRTAN</sequence>
<dbReference type="UniPathway" id="UPA00085"/>
<reference evidence="14 15" key="1">
    <citation type="submission" date="2018-01" db="EMBL/GenBank/DDBJ databases">
        <title>Draft genome sequence of Jishengella endophytica.</title>
        <authorList>
            <person name="Sahin N."/>
            <person name="Ay H."/>
            <person name="Saygin H."/>
        </authorList>
    </citation>
    <scope>NUCLEOTIDE SEQUENCE [LARGE SCALE GENOMIC DNA]</scope>
    <source>
        <strain evidence="14 15">DSM 45430</strain>
    </source>
</reference>
<evidence type="ECO:0000256" key="7">
    <source>
        <dbReference type="ARBA" id="ARBA00023098"/>
    </source>
</evidence>
<comment type="similarity">
    <text evidence="2 12">Belongs to the CDP-alcohol phosphatidyltransferase class-I family.</text>
</comment>
<keyword evidence="7" id="KW-0443">Lipid metabolism</keyword>
<dbReference type="InterPro" id="IPR050324">
    <property type="entry name" value="CDP-alcohol_PTase-I"/>
</dbReference>
<evidence type="ECO:0000256" key="4">
    <source>
        <dbReference type="ARBA" id="ARBA00022679"/>
    </source>
</evidence>
<dbReference type="PANTHER" id="PTHR14269:SF52">
    <property type="entry name" value="PHOSPHATIDYLGLYCEROPHOSPHATE SYNTHASE-RELATED"/>
    <property type="match status" value="1"/>
</dbReference>
<dbReference type="InterPro" id="IPR004570">
    <property type="entry name" value="Phosphatidylglycerol_P_synth"/>
</dbReference>
<dbReference type="PROSITE" id="PS00379">
    <property type="entry name" value="CDP_ALCOHOL_P_TRANSF"/>
    <property type="match status" value="1"/>
</dbReference>
<keyword evidence="5 13" id="KW-0812">Transmembrane</keyword>
<keyword evidence="4 12" id="KW-0808">Transferase</keyword>
<dbReference type="InterPro" id="IPR048254">
    <property type="entry name" value="CDP_ALCOHOL_P_TRANSF_CS"/>
</dbReference>
<feature type="transmembrane region" description="Helical" evidence="13">
    <location>
        <begin position="110"/>
        <end position="129"/>
    </location>
</feature>
<dbReference type="OrthoDB" id="9796672at2"/>
<dbReference type="RefSeq" id="WP_111244576.1">
    <property type="nucleotide sequence ID" value="NZ_AP023358.1"/>
</dbReference>
<dbReference type="GO" id="GO:0008444">
    <property type="term" value="F:CDP-diacylglycerol-glycerol-3-phosphate 3-phosphatidyltransferase activity"/>
    <property type="evidence" value="ECO:0007669"/>
    <property type="project" value="UniProtKB-UniRule"/>
</dbReference>
<evidence type="ECO:0000256" key="10">
    <source>
        <dbReference type="ARBA" id="ARBA00023264"/>
    </source>
</evidence>
<organism evidence="14 15">
    <name type="scientific">Micromonospora endophytica</name>
    <dbReference type="NCBI Taxonomy" id="515350"/>
    <lineage>
        <taxon>Bacteria</taxon>
        <taxon>Bacillati</taxon>
        <taxon>Actinomycetota</taxon>
        <taxon>Actinomycetes</taxon>
        <taxon>Micromonosporales</taxon>
        <taxon>Micromonosporaceae</taxon>
        <taxon>Micromonospora</taxon>
    </lineage>
</organism>
<dbReference type="InterPro" id="IPR043130">
    <property type="entry name" value="CDP-OH_PTrfase_TM_dom"/>
</dbReference>
<evidence type="ECO:0000256" key="13">
    <source>
        <dbReference type="SAM" id="Phobius"/>
    </source>
</evidence>
<dbReference type="EMBL" id="POTX01000130">
    <property type="protein sequence ID" value="PZF93023.1"/>
    <property type="molecule type" value="Genomic_DNA"/>
</dbReference>
<dbReference type="GO" id="GO:0046474">
    <property type="term" value="P:glycerophospholipid biosynthetic process"/>
    <property type="evidence" value="ECO:0007669"/>
    <property type="project" value="TreeGrafter"/>
</dbReference>
<feature type="transmembrane region" description="Helical" evidence="13">
    <location>
        <begin position="48"/>
        <end position="67"/>
    </location>
</feature>
<keyword evidence="6 13" id="KW-1133">Transmembrane helix</keyword>
<dbReference type="NCBIfam" id="TIGR00560">
    <property type="entry name" value="pgsA"/>
    <property type="match status" value="1"/>
</dbReference>
<keyword evidence="10" id="KW-1208">Phospholipid metabolism</keyword>
<evidence type="ECO:0000256" key="5">
    <source>
        <dbReference type="ARBA" id="ARBA00022692"/>
    </source>
</evidence>
<dbReference type="GO" id="GO:0016020">
    <property type="term" value="C:membrane"/>
    <property type="evidence" value="ECO:0007669"/>
    <property type="project" value="UniProtKB-SubCell"/>
</dbReference>
<feature type="transmembrane region" description="Helical" evidence="13">
    <location>
        <begin position="21"/>
        <end position="42"/>
    </location>
</feature>
<evidence type="ECO:0000256" key="2">
    <source>
        <dbReference type="ARBA" id="ARBA00010441"/>
    </source>
</evidence>
<evidence type="ECO:0000256" key="11">
    <source>
        <dbReference type="NCBIfam" id="TIGR00560"/>
    </source>
</evidence>
<keyword evidence="3" id="KW-0444">Lipid biosynthesis</keyword>
<dbReference type="Gene3D" id="1.20.120.1760">
    <property type="match status" value="1"/>
</dbReference>
<protein>
    <recommendedName>
        <fullName evidence="11">CDP-diacylglycerol--glycerol-3-phosphate 3-phosphatidyltransferase</fullName>
        <ecNumber evidence="11">2.7.8.5</ecNumber>
    </recommendedName>
</protein>
<keyword evidence="9" id="KW-0594">Phospholipid biosynthesis</keyword>
<dbReference type="PANTHER" id="PTHR14269">
    <property type="entry name" value="CDP-DIACYLGLYCEROL--GLYCEROL-3-PHOSPHATE 3-PHOSPHATIDYLTRANSFERASE-RELATED"/>
    <property type="match status" value="1"/>
</dbReference>
<dbReference type="InterPro" id="IPR000462">
    <property type="entry name" value="CDP-OH_P_trans"/>
</dbReference>
<comment type="subcellular location">
    <subcellularLocation>
        <location evidence="1">Membrane</location>
        <topology evidence="1">Multi-pass membrane protein</topology>
    </subcellularLocation>
</comment>
<name>A0A2W2DJL8_9ACTN</name>
<proteinExistence type="inferred from homology"/>
<keyword evidence="15" id="KW-1185">Reference proteome</keyword>
<evidence type="ECO:0000256" key="9">
    <source>
        <dbReference type="ARBA" id="ARBA00023209"/>
    </source>
</evidence>
<evidence type="ECO:0000256" key="1">
    <source>
        <dbReference type="ARBA" id="ARBA00004141"/>
    </source>
</evidence>
<evidence type="ECO:0000256" key="8">
    <source>
        <dbReference type="ARBA" id="ARBA00023136"/>
    </source>
</evidence>
<dbReference type="AlphaFoldDB" id="A0A2W2DJL8"/>
<evidence type="ECO:0000256" key="12">
    <source>
        <dbReference type="RuleBase" id="RU003750"/>
    </source>
</evidence>
<evidence type="ECO:0000256" key="3">
    <source>
        <dbReference type="ARBA" id="ARBA00022516"/>
    </source>
</evidence>
<dbReference type="PIRSF" id="PIRSF000847">
    <property type="entry name" value="Phos_ph_gly_syn"/>
    <property type="match status" value="1"/>
</dbReference>
<accession>A0A2W2DJL8</accession>
<evidence type="ECO:0000256" key="6">
    <source>
        <dbReference type="ARBA" id="ARBA00022989"/>
    </source>
</evidence>
<dbReference type="Pfam" id="PF01066">
    <property type="entry name" value="CDP-OH_P_transf"/>
    <property type="match status" value="1"/>
</dbReference>
<keyword evidence="8 13" id="KW-0472">Membrane</keyword>
<evidence type="ECO:0000313" key="15">
    <source>
        <dbReference type="Proteomes" id="UP000248627"/>
    </source>
</evidence>
<comment type="caution">
    <text evidence="14">The sequence shown here is derived from an EMBL/GenBank/DDBJ whole genome shotgun (WGS) entry which is preliminary data.</text>
</comment>
<dbReference type="Proteomes" id="UP000248627">
    <property type="component" value="Unassembled WGS sequence"/>
</dbReference>
<dbReference type="EC" id="2.7.8.5" evidence="11"/>
<gene>
    <name evidence="14" type="primary">pgsA</name>
    <name evidence="14" type="ORF">C1I93_18565</name>
</gene>